<dbReference type="HOGENOM" id="CLU_2232285_0_0_6"/>
<dbReference type="Proteomes" id="UP000006859">
    <property type="component" value="Chromosome"/>
</dbReference>
<accession>E0SKJ4</accession>
<dbReference type="PATRIC" id="fig|198628.6.peg.3045"/>
<dbReference type="KEGG" id="ddd:Dda3937_04021"/>
<name>E0SKJ4_DICD3</name>
<proteinExistence type="predicted"/>
<evidence type="ECO:0000313" key="1">
    <source>
        <dbReference type="EMBL" id="ADM99283.1"/>
    </source>
</evidence>
<dbReference type="EMBL" id="CP002038">
    <property type="protein sequence ID" value="ADM99283.1"/>
    <property type="molecule type" value="Genomic_DNA"/>
</dbReference>
<evidence type="ECO:0000313" key="2">
    <source>
        <dbReference type="Proteomes" id="UP000006859"/>
    </source>
</evidence>
<keyword evidence="2" id="KW-1185">Reference proteome</keyword>
<protein>
    <submittedName>
        <fullName evidence="1">Uncharacterized protein</fullName>
    </submittedName>
</protein>
<gene>
    <name evidence="1" type="ordered locus">Dda3937_04021</name>
</gene>
<dbReference type="STRING" id="198628.Dda3937_04021"/>
<sequence>MGRDKKPYDAVLCSLFSHPLFQTAFRRVGWCIRPLLIQRAANVMCVCCRRFCRADVALPEAFNPLPGACYIGVFRCHVWKYHPAMMLIINVNRLLRYAGCCMTFF</sequence>
<reference evidence="1 2" key="1">
    <citation type="journal article" date="2011" name="J. Bacteriol.">
        <title>Genome sequence of the plant-pathogenic bacterium Dickeya dadantii 3937.</title>
        <authorList>
            <person name="Glasner J.D."/>
            <person name="Yang C.H."/>
            <person name="Reverchon S."/>
            <person name="Hugouvieux-Cotte-Pattat N."/>
            <person name="Condemine G."/>
            <person name="Bohin J.P."/>
            <person name="Van Gijsegem F."/>
            <person name="Yang S."/>
            <person name="Franza T."/>
            <person name="Expert D."/>
            <person name="Plunkett G. III"/>
            <person name="San Francisco M.J."/>
            <person name="Charkowski A.O."/>
            <person name="Py B."/>
            <person name="Bell K."/>
            <person name="Rauscher L."/>
            <person name="Rodriguez-Palenzuela P."/>
            <person name="Toussaint A."/>
            <person name="Holeva M.C."/>
            <person name="He S.Y."/>
            <person name="Douet V."/>
            <person name="Boccara M."/>
            <person name="Blanco C."/>
            <person name="Toth I."/>
            <person name="Anderson B.D."/>
            <person name="Biehl B.S."/>
            <person name="Mau B."/>
            <person name="Flynn S.M."/>
            <person name="Barras F."/>
            <person name="Lindeberg M."/>
            <person name="Birch P.R."/>
            <person name="Tsuyumu S."/>
            <person name="Shi X."/>
            <person name="Hibbing M."/>
            <person name="Yap M.N."/>
            <person name="Carpentier M."/>
            <person name="Dassa E."/>
            <person name="Umehara M."/>
            <person name="Kim J.F."/>
            <person name="Rusch M."/>
            <person name="Soni P."/>
            <person name="Mayhew G.F."/>
            <person name="Fouts D.E."/>
            <person name="Gill S.R."/>
            <person name="Blattner F.R."/>
            <person name="Keen N.T."/>
            <person name="Perna N.T."/>
        </authorList>
    </citation>
    <scope>NUCLEOTIDE SEQUENCE [LARGE SCALE GENOMIC DNA]</scope>
    <source>
        <strain evidence="1 2">3937</strain>
    </source>
</reference>
<organism evidence="1 2">
    <name type="scientific">Dickeya dadantii (strain 3937)</name>
    <name type="common">Erwinia chrysanthemi (strain 3937)</name>
    <dbReference type="NCBI Taxonomy" id="198628"/>
    <lineage>
        <taxon>Bacteria</taxon>
        <taxon>Pseudomonadati</taxon>
        <taxon>Pseudomonadota</taxon>
        <taxon>Gammaproteobacteria</taxon>
        <taxon>Enterobacterales</taxon>
        <taxon>Pectobacteriaceae</taxon>
        <taxon>Dickeya</taxon>
    </lineage>
</organism>
<dbReference type="AlphaFoldDB" id="E0SKJ4"/>